<evidence type="ECO:0000256" key="1">
    <source>
        <dbReference type="PROSITE-ProRule" id="PRU10141"/>
    </source>
</evidence>
<accession>A0A5J4W9D0</accession>
<name>A0A5J4W9D0_9EUKA</name>
<dbReference type="Proteomes" id="UP000324800">
    <property type="component" value="Unassembled WGS sequence"/>
</dbReference>
<dbReference type="Gene3D" id="3.30.200.20">
    <property type="entry name" value="Phosphorylase Kinase, domain 1"/>
    <property type="match status" value="1"/>
</dbReference>
<keyword evidence="3" id="KW-0418">Kinase</keyword>
<dbReference type="GO" id="GO:0005524">
    <property type="term" value="F:ATP binding"/>
    <property type="evidence" value="ECO:0007669"/>
    <property type="project" value="UniProtKB-UniRule"/>
</dbReference>
<dbReference type="GO" id="GO:0010506">
    <property type="term" value="P:regulation of autophagy"/>
    <property type="evidence" value="ECO:0007669"/>
    <property type="project" value="InterPro"/>
</dbReference>
<feature type="binding site" evidence="1">
    <location>
        <position position="51"/>
    </location>
    <ligand>
        <name>ATP</name>
        <dbReference type="ChEBI" id="CHEBI:30616"/>
    </ligand>
</feature>
<dbReference type="PANTHER" id="PTHR24348:SF68">
    <property type="entry name" value="SERINE_THREONINE-PROTEIN KINASE ATG1C"/>
    <property type="match status" value="1"/>
</dbReference>
<dbReference type="PROSITE" id="PS00107">
    <property type="entry name" value="PROTEIN_KINASE_ATP"/>
    <property type="match status" value="1"/>
</dbReference>
<protein>
    <submittedName>
        <fullName evidence="3">Putative Serine/Threonine kinase domain protein</fullName>
    </submittedName>
</protein>
<keyword evidence="1" id="KW-0067">ATP-binding</keyword>
<comment type="caution">
    <text evidence="3">The sequence shown here is derived from an EMBL/GenBank/DDBJ whole genome shotgun (WGS) entry which is preliminary data.</text>
</comment>
<evidence type="ECO:0000259" key="2">
    <source>
        <dbReference type="PROSITE" id="PS50011"/>
    </source>
</evidence>
<dbReference type="OrthoDB" id="5979581at2759"/>
<organism evidence="3 4">
    <name type="scientific">Streblomastix strix</name>
    <dbReference type="NCBI Taxonomy" id="222440"/>
    <lineage>
        <taxon>Eukaryota</taxon>
        <taxon>Metamonada</taxon>
        <taxon>Preaxostyla</taxon>
        <taxon>Oxymonadida</taxon>
        <taxon>Streblomastigidae</taxon>
        <taxon>Streblomastix</taxon>
    </lineage>
</organism>
<dbReference type="AlphaFoldDB" id="A0A5J4W9D0"/>
<keyword evidence="1" id="KW-0547">Nucleotide-binding</keyword>
<dbReference type="SUPFAM" id="SSF56112">
    <property type="entry name" value="Protein kinase-like (PK-like)"/>
    <property type="match status" value="1"/>
</dbReference>
<sequence length="257" mass="29552">MISNKILLEQEMRQLLESQRFQIFQKIGHGAFGQVFLVHHPELEEEFVAAKVIMNEDFIENEWNTAGILSQDTTQISPFIVRNILARQFDKMTVILLEFANCQWKDCALFILRILFIDIKGGNIMMHSPTGSGKVILKIADFGEVKQIQNSSQNQMTLSARGTPPYMAPELYLNGKEDVKVDIWSLGIVIYQIVTHTFPFDPKNEYEIGQFLTNRILNRPSSITNDDLWDLLQQMLNFDPKTRISAAEALQHPFFTN</sequence>
<dbReference type="EMBL" id="SNRW01002844">
    <property type="protein sequence ID" value="KAA6391551.1"/>
    <property type="molecule type" value="Genomic_DNA"/>
</dbReference>
<gene>
    <name evidence="3" type="ORF">EZS28_012921</name>
</gene>
<dbReference type="PROSITE" id="PS50011">
    <property type="entry name" value="PROTEIN_KINASE_DOM"/>
    <property type="match status" value="1"/>
</dbReference>
<reference evidence="3 4" key="1">
    <citation type="submission" date="2019-03" db="EMBL/GenBank/DDBJ databases">
        <title>Single cell metagenomics reveals metabolic interactions within the superorganism composed of flagellate Streblomastix strix and complex community of Bacteroidetes bacteria on its surface.</title>
        <authorList>
            <person name="Treitli S.C."/>
            <person name="Kolisko M."/>
            <person name="Husnik F."/>
            <person name="Keeling P."/>
            <person name="Hampl V."/>
        </authorList>
    </citation>
    <scope>NUCLEOTIDE SEQUENCE [LARGE SCALE GENOMIC DNA]</scope>
    <source>
        <strain evidence="3">ST1C</strain>
    </source>
</reference>
<dbReference type="GO" id="GO:0005737">
    <property type="term" value="C:cytoplasm"/>
    <property type="evidence" value="ECO:0007669"/>
    <property type="project" value="TreeGrafter"/>
</dbReference>
<dbReference type="PANTHER" id="PTHR24348">
    <property type="entry name" value="SERINE/THREONINE-PROTEIN KINASE UNC-51-RELATED"/>
    <property type="match status" value="1"/>
</dbReference>
<dbReference type="Gene3D" id="1.10.510.10">
    <property type="entry name" value="Transferase(Phosphotransferase) domain 1"/>
    <property type="match status" value="1"/>
</dbReference>
<dbReference type="SMART" id="SM00220">
    <property type="entry name" value="S_TKc"/>
    <property type="match status" value="1"/>
</dbReference>
<dbReference type="Pfam" id="PF00069">
    <property type="entry name" value="Pkinase"/>
    <property type="match status" value="1"/>
</dbReference>
<keyword evidence="3" id="KW-0808">Transferase</keyword>
<dbReference type="InterPro" id="IPR045269">
    <property type="entry name" value="Atg1-like"/>
</dbReference>
<feature type="domain" description="Protein kinase" evidence="2">
    <location>
        <begin position="1"/>
        <end position="255"/>
    </location>
</feature>
<evidence type="ECO:0000313" key="4">
    <source>
        <dbReference type="Proteomes" id="UP000324800"/>
    </source>
</evidence>
<evidence type="ECO:0000313" key="3">
    <source>
        <dbReference type="EMBL" id="KAA6391551.1"/>
    </source>
</evidence>
<proteinExistence type="predicted"/>
<dbReference type="InterPro" id="IPR017441">
    <property type="entry name" value="Protein_kinase_ATP_BS"/>
</dbReference>
<dbReference type="InterPro" id="IPR011009">
    <property type="entry name" value="Kinase-like_dom_sf"/>
</dbReference>
<dbReference type="InterPro" id="IPR000719">
    <property type="entry name" value="Prot_kinase_dom"/>
</dbReference>
<dbReference type="GO" id="GO:0004674">
    <property type="term" value="F:protein serine/threonine kinase activity"/>
    <property type="evidence" value="ECO:0007669"/>
    <property type="project" value="InterPro"/>
</dbReference>